<name>A0A0A8L2J1_9SACH</name>
<dbReference type="InterPro" id="IPR029044">
    <property type="entry name" value="Nucleotide-diphossugar_trans"/>
</dbReference>
<keyword evidence="2" id="KW-1185">Reference proteome</keyword>
<gene>
    <name evidence="1" type="ORF">KLDO_g647</name>
</gene>
<dbReference type="Proteomes" id="UP000031516">
    <property type="component" value="Unassembled WGS sequence"/>
</dbReference>
<dbReference type="AlphaFoldDB" id="A0A0A8L2J1"/>
<dbReference type="OrthoDB" id="2014201at2759"/>
<dbReference type="Gene3D" id="3.90.550.10">
    <property type="entry name" value="Spore Coat Polysaccharide Biosynthesis Protein SpsA, Chain A"/>
    <property type="match status" value="1"/>
</dbReference>
<evidence type="ECO:0000313" key="1">
    <source>
        <dbReference type="EMBL" id="CDO92327.1"/>
    </source>
</evidence>
<sequence length="453" mass="53353">MLKRKVRYILLVVVLFVITLLSVDAVMTFQLNKKVDYYLKFFDKNKNKIQNMYDPLNIKQIPYSTIDQLYQKRQTDETSVDWDKFAYVNYVTDLDYLCNALLQFKKLNESGSKAKLLALVTDTILDKSEDTAEVQAMLNKLTSISDRVTIERVGSVIQYNDHTPWSKSLTKLAIFNLTDYERVIYMDNDAILHDNMDELFFLPSYVKFAAPISYWFVSPDDLRTASADIKSLYKTNKLDPIERSLAKRVKNSQEIYNHLPNLPQHFYSKSMKFIIDIDGFKKSDNKVNFATHLMVIKPDVKVANEINDHILPTYLKAKERYDTDLINDELYNFKELIYYQFKLFQKIHGLFKPSVLILPYTKYGLLSKSIDDKREKDLLKNAILGYEREENDDRIQDAKFIHFSDYPLSKPWFYTNSDEIQCSEEHSISDEYCQLWKSLYKEFLDARTMCQTS</sequence>
<comment type="caution">
    <text evidence="1">The sequence shown here is derived from an EMBL/GenBank/DDBJ whole genome shotgun (WGS) entry which is preliminary data.</text>
</comment>
<protein>
    <submittedName>
        <fullName evidence="1">WGS project CCBQ000000000 data, contig 00041</fullName>
    </submittedName>
</protein>
<organism evidence="1 2">
    <name type="scientific">Kluyveromyces dobzhanskii CBS 2104</name>
    <dbReference type="NCBI Taxonomy" id="1427455"/>
    <lineage>
        <taxon>Eukaryota</taxon>
        <taxon>Fungi</taxon>
        <taxon>Dikarya</taxon>
        <taxon>Ascomycota</taxon>
        <taxon>Saccharomycotina</taxon>
        <taxon>Saccharomycetes</taxon>
        <taxon>Saccharomycetales</taxon>
        <taxon>Saccharomycetaceae</taxon>
        <taxon>Kluyveromyces</taxon>
    </lineage>
</organism>
<dbReference type="SUPFAM" id="SSF53448">
    <property type="entry name" value="Nucleotide-diphospho-sugar transferases"/>
    <property type="match status" value="1"/>
</dbReference>
<dbReference type="PANTHER" id="PTHR11183">
    <property type="entry name" value="GLYCOGENIN SUBFAMILY MEMBER"/>
    <property type="match status" value="1"/>
</dbReference>
<dbReference type="InterPro" id="IPR050587">
    <property type="entry name" value="GNT1/Glycosyltrans_8"/>
</dbReference>
<evidence type="ECO:0000313" key="2">
    <source>
        <dbReference type="Proteomes" id="UP000031516"/>
    </source>
</evidence>
<proteinExistence type="predicted"/>
<accession>A0A0A8L2J1</accession>
<reference evidence="1 2" key="1">
    <citation type="submission" date="2014-03" db="EMBL/GenBank/DDBJ databases">
        <title>The genome of Kluyveromyces dobzhanskii.</title>
        <authorList>
            <person name="Nystedt B."/>
            <person name="Astrom S."/>
        </authorList>
    </citation>
    <scope>NUCLEOTIDE SEQUENCE [LARGE SCALE GENOMIC DNA]</scope>
    <source>
        <strain evidence="1 2">CBS 2104</strain>
    </source>
</reference>
<dbReference type="EMBL" id="CCBQ010000013">
    <property type="protein sequence ID" value="CDO92327.1"/>
    <property type="molecule type" value="Genomic_DNA"/>
</dbReference>